<accession>A0ABU6WM36</accession>
<dbReference type="Proteomes" id="UP001341840">
    <property type="component" value="Unassembled WGS sequence"/>
</dbReference>
<reference evidence="2 3" key="1">
    <citation type="journal article" date="2023" name="Plants (Basel)">
        <title>Bridging the Gap: Combining Genomics and Transcriptomics Approaches to Understand Stylosanthes scabra, an Orphan Legume from the Brazilian Caatinga.</title>
        <authorList>
            <person name="Ferreira-Neto J.R.C."/>
            <person name="da Silva M.D."/>
            <person name="Binneck E."/>
            <person name="de Melo N.F."/>
            <person name="da Silva R.H."/>
            <person name="de Melo A.L.T.M."/>
            <person name="Pandolfi V."/>
            <person name="Bustamante F.O."/>
            <person name="Brasileiro-Vidal A.C."/>
            <person name="Benko-Iseppon A.M."/>
        </authorList>
    </citation>
    <scope>NUCLEOTIDE SEQUENCE [LARGE SCALE GENOMIC DNA]</scope>
    <source>
        <tissue evidence="2">Leaves</tissue>
    </source>
</reference>
<evidence type="ECO:0000256" key="1">
    <source>
        <dbReference type="SAM" id="MobiDB-lite"/>
    </source>
</evidence>
<evidence type="ECO:0000313" key="2">
    <source>
        <dbReference type="EMBL" id="MED6185148.1"/>
    </source>
</evidence>
<feature type="compositionally biased region" description="Low complexity" evidence="1">
    <location>
        <begin position="20"/>
        <end position="33"/>
    </location>
</feature>
<organism evidence="2 3">
    <name type="scientific">Stylosanthes scabra</name>
    <dbReference type="NCBI Taxonomy" id="79078"/>
    <lineage>
        <taxon>Eukaryota</taxon>
        <taxon>Viridiplantae</taxon>
        <taxon>Streptophyta</taxon>
        <taxon>Embryophyta</taxon>
        <taxon>Tracheophyta</taxon>
        <taxon>Spermatophyta</taxon>
        <taxon>Magnoliopsida</taxon>
        <taxon>eudicotyledons</taxon>
        <taxon>Gunneridae</taxon>
        <taxon>Pentapetalae</taxon>
        <taxon>rosids</taxon>
        <taxon>fabids</taxon>
        <taxon>Fabales</taxon>
        <taxon>Fabaceae</taxon>
        <taxon>Papilionoideae</taxon>
        <taxon>50 kb inversion clade</taxon>
        <taxon>dalbergioids sensu lato</taxon>
        <taxon>Dalbergieae</taxon>
        <taxon>Pterocarpus clade</taxon>
        <taxon>Stylosanthes</taxon>
    </lineage>
</organism>
<evidence type="ECO:0000313" key="3">
    <source>
        <dbReference type="Proteomes" id="UP001341840"/>
    </source>
</evidence>
<name>A0ABU6WM36_9FABA</name>
<feature type="compositionally biased region" description="Basic and acidic residues" evidence="1">
    <location>
        <begin position="10"/>
        <end position="19"/>
    </location>
</feature>
<dbReference type="EMBL" id="JASCZI010181654">
    <property type="protein sequence ID" value="MED6185148.1"/>
    <property type="molecule type" value="Genomic_DNA"/>
</dbReference>
<sequence>MAFRGRSRRQAREDSRGEQADQAGLAAQAGPAPQEDENLHRLNRGEDIIAQAVFIPHASSEQADAVHDGGGIRACHLASRLRFRRSTHFHICGALAAGVPHVPSPVG</sequence>
<keyword evidence="3" id="KW-1185">Reference proteome</keyword>
<protein>
    <submittedName>
        <fullName evidence="2">Uncharacterized protein</fullName>
    </submittedName>
</protein>
<gene>
    <name evidence="2" type="ORF">PIB30_054228</name>
</gene>
<feature type="region of interest" description="Disordered" evidence="1">
    <location>
        <begin position="1"/>
        <end position="37"/>
    </location>
</feature>
<proteinExistence type="predicted"/>
<comment type="caution">
    <text evidence="2">The sequence shown here is derived from an EMBL/GenBank/DDBJ whole genome shotgun (WGS) entry which is preliminary data.</text>
</comment>